<protein>
    <submittedName>
        <fullName evidence="5">Pentatricopeptide repeat-containing protein At5g66520-like</fullName>
    </submittedName>
</protein>
<dbReference type="Proteomes" id="UP000504607">
    <property type="component" value="Chromosome 13"/>
</dbReference>
<evidence type="ECO:0000313" key="4">
    <source>
        <dbReference type="Proteomes" id="UP000504607"/>
    </source>
</evidence>
<sequence length="652" mass="72288">MSRGEAVFSEFVQELETRENGFLLPPSSSRDLQQRLFSILQGCKSTRELAQMHAQLLVNGFSQKNFLITKLLSFCVSSNNLYHATQAFDMVKEPSTTLYNQMIRAFSRSAMPETSLKFYNRMRASAMAQPNSFTFAFLLGACAAAGTSLLKQGEQLHARILSAGFGADVYVQTNLVNMYAAAADAATIAKARKVFDDMPHRNVVSWNAMLAGYLRSGDTSSAFQLFDQMPERNAVSWTTMIAGCAQGGRSRQALTLFREMRKARIGADQVTFVAALSACADLGDLEMGRWIHSRIDRGISVGERRLVSLNNALIHMYVKCGAVQDACRVFQEMPRRTTVSWTTMIAGLTIHGHGDDALDLFRVMQCTKEAEGEKPDAVTFIAALNACSHTGRIDEGYRYFAQMTPVYGISPSIEHYGCMVDMLSRAGRLSEARQLVKTMPMQPNEAVWGALLNGCRAHRDMKLANVVADRLMEMELEPEHAAGYLVILSNAYAAAGKWDDVRRVRERMVKMGLSKPPGRSWVHVNGVLHSFVAGDRSHRCASEIYSMVGEIAARAKMAGVAPDTSQVLLDVEEEEREAFLQHHSEKLAIAFGLVSIPDVGEPIRVMSNLCICSDCHATAKFVSKAFNREIIVRDQNLFHHFVDGCCSCKDCW</sequence>
<dbReference type="FunFam" id="1.25.40.10:FF:000348">
    <property type="entry name" value="Pentatricopeptide repeat-containing protein chloroplastic"/>
    <property type="match status" value="1"/>
</dbReference>
<dbReference type="InterPro" id="IPR046848">
    <property type="entry name" value="E_motif"/>
</dbReference>
<feature type="repeat" description="PPR" evidence="2">
    <location>
        <begin position="202"/>
        <end position="236"/>
    </location>
</feature>
<dbReference type="InterPro" id="IPR002885">
    <property type="entry name" value="PPR_rpt"/>
</dbReference>
<dbReference type="Pfam" id="PF20431">
    <property type="entry name" value="E_motif"/>
    <property type="match status" value="1"/>
</dbReference>
<dbReference type="GO" id="GO:0009451">
    <property type="term" value="P:RNA modification"/>
    <property type="evidence" value="ECO:0007669"/>
    <property type="project" value="InterPro"/>
</dbReference>
<evidence type="ECO:0000259" key="3">
    <source>
        <dbReference type="Pfam" id="PF14432"/>
    </source>
</evidence>
<dbReference type="OrthoDB" id="736185at2759"/>
<accession>A0A6I9SCM9</accession>
<evidence type="ECO:0000256" key="1">
    <source>
        <dbReference type="ARBA" id="ARBA00022737"/>
    </source>
</evidence>
<gene>
    <name evidence="5" type="primary">LOC105056644</name>
</gene>
<dbReference type="GO" id="GO:0008270">
    <property type="term" value="F:zinc ion binding"/>
    <property type="evidence" value="ECO:0007669"/>
    <property type="project" value="InterPro"/>
</dbReference>
<dbReference type="InterPro" id="IPR046960">
    <property type="entry name" value="PPR_At4g14850-like_plant"/>
</dbReference>
<dbReference type="AlphaFoldDB" id="A0A6I9SCM9"/>
<dbReference type="Gene3D" id="1.25.40.10">
    <property type="entry name" value="Tetratricopeptide repeat domain"/>
    <property type="match status" value="3"/>
</dbReference>
<dbReference type="InterPro" id="IPR032867">
    <property type="entry name" value="DYW_dom"/>
</dbReference>
<name>A0A6I9SCM9_ELAGV</name>
<dbReference type="Pfam" id="PF13041">
    <property type="entry name" value="PPR_2"/>
    <property type="match status" value="1"/>
</dbReference>
<keyword evidence="4" id="KW-1185">Reference proteome</keyword>
<dbReference type="Pfam" id="PF14432">
    <property type="entry name" value="DYW_deaminase"/>
    <property type="match status" value="1"/>
</dbReference>
<dbReference type="InterPro" id="IPR011990">
    <property type="entry name" value="TPR-like_helical_dom_sf"/>
</dbReference>
<feature type="domain" description="DYW" evidence="3">
    <location>
        <begin position="559"/>
        <end position="652"/>
    </location>
</feature>
<dbReference type="PANTHER" id="PTHR47926">
    <property type="entry name" value="PENTATRICOPEPTIDE REPEAT-CONTAINING PROTEIN"/>
    <property type="match status" value="1"/>
</dbReference>
<dbReference type="NCBIfam" id="TIGR00756">
    <property type="entry name" value="PPR"/>
    <property type="match status" value="3"/>
</dbReference>
<dbReference type="FunFam" id="1.25.40.10:FF:000184">
    <property type="entry name" value="Pentatricopeptide repeat-containing protein, chloroplastic"/>
    <property type="match status" value="1"/>
</dbReference>
<proteinExistence type="predicted"/>
<dbReference type="RefSeq" id="XP_010937211.1">
    <property type="nucleotide sequence ID" value="XM_010938909.3"/>
</dbReference>
<keyword evidence="1" id="KW-0677">Repeat</keyword>
<evidence type="ECO:0000313" key="5">
    <source>
        <dbReference type="RefSeq" id="XP_010937211.1"/>
    </source>
</evidence>
<organism evidence="4 5">
    <name type="scientific">Elaeis guineensis var. tenera</name>
    <name type="common">Oil palm</name>
    <dbReference type="NCBI Taxonomy" id="51953"/>
    <lineage>
        <taxon>Eukaryota</taxon>
        <taxon>Viridiplantae</taxon>
        <taxon>Streptophyta</taxon>
        <taxon>Embryophyta</taxon>
        <taxon>Tracheophyta</taxon>
        <taxon>Spermatophyta</taxon>
        <taxon>Magnoliopsida</taxon>
        <taxon>Liliopsida</taxon>
        <taxon>Arecaceae</taxon>
        <taxon>Arecoideae</taxon>
        <taxon>Cocoseae</taxon>
        <taxon>Elaeidinae</taxon>
        <taxon>Elaeis</taxon>
    </lineage>
</organism>
<dbReference type="PANTHER" id="PTHR47926:SF526">
    <property type="entry name" value="PENTACOTRIPEPTIDE-REPEAT REGION OF PRORP DOMAIN-CONTAINING PROTEIN"/>
    <property type="match status" value="1"/>
</dbReference>
<dbReference type="PROSITE" id="PS51375">
    <property type="entry name" value="PPR"/>
    <property type="match status" value="2"/>
</dbReference>
<dbReference type="Pfam" id="PF01535">
    <property type="entry name" value="PPR"/>
    <property type="match status" value="5"/>
</dbReference>
<feature type="repeat" description="PPR" evidence="2">
    <location>
        <begin position="95"/>
        <end position="129"/>
    </location>
</feature>
<dbReference type="InParanoid" id="A0A6I9SCM9"/>
<dbReference type="GO" id="GO:0003723">
    <property type="term" value="F:RNA binding"/>
    <property type="evidence" value="ECO:0007669"/>
    <property type="project" value="InterPro"/>
</dbReference>
<evidence type="ECO:0000256" key="2">
    <source>
        <dbReference type="PROSITE-ProRule" id="PRU00708"/>
    </source>
</evidence>
<reference evidence="5" key="1">
    <citation type="submission" date="2025-08" db="UniProtKB">
        <authorList>
            <consortium name="RefSeq"/>
        </authorList>
    </citation>
    <scope>IDENTIFICATION</scope>
</reference>